<dbReference type="InterPro" id="IPR050979">
    <property type="entry name" value="LD-transpeptidase"/>
</dbReference>
<evidence type="ECO:0000256" key="5">
    <source>
        <dbReference type="ARBA" id="ARBA00022679"/>
    </source>
</evidence>
<feature type="active site" description="Nucleophile" evidence="13">
    <location>
        <position position="210"/>
    </location>
</feature>
<evidence type="ECO:0000256" key="4">
    <source>
        <dbReference type="ARBA" id="ARBA00022676"/>
    </source>
</evidence>
<evidence type="ECO:0000256" key="12">
    <source>
        <dbReference type="ARBA" id="ARBA00060592"/>
    </source>
</evidence>
<dbReference type="Pfam" id="PF17969">
    <property type="entry name" value="Ldt_C"/>
    <property type="match status" value="1"/>
</dbReference>
<evidence type="ECO:0000256" key="8">
    <source>
        <dbReference type="ARBA" id="ARBA00022801"/>
    </source>
</evidence>
<dbReference type="FunFam" id="2.40.440.10:FF:000001">
    <property type="entry name" value="L,D-transpeptidase YbiS"/>
    <property type="match status" value="1"/>
</dbReference>
<gene>
    <name evidence="15" type="primary">ycfS</name>
    <name evidence="15" type="ORF">AUT07_00088</name>
</gene>
<keyword evidence="5 15" id="KW-0808">Transferase</keyword>
<sequence length="326" mass="36896">MNMVLFFISLLFSSSIIFNFGIAEYSLPSTKSRLIGKNKQYVVPNDRPPLEEIARKFKIGLLGMLEANPGIDPYLPKAGIKLIIPSQMLLPATKRNGIIINLAELRLYFFPKGSNKVIVYPIGIGQLGTNNTPIMITNVSQLIKNPTWTPTSNIRKRYAEDGIILPQVLPAGPDNPMGLYALRLSYDQGQYLIHGTNTNFGIGLRITAGCIRLRPDDMEKLFYSIPIGTRVQIINEPIKYSKEQDGSYYIEVHQPLSTRESDDPQIMPLIYSKEFKKFLQQAEIDKELVDKTIARRSGMPVKINKIKLNPKNNNRKNIIKKVTIYN</sequence>
<keyword evidence="11 13" id="KW-0961">Cell wall biogenesis/degradation</keyword>
<dbReference type="RefSeq" id="WP_083495536.1">
    <property type="nucleotide sequence ID" value="NZ_CP013920.1"/>
</dbReference>
<protein>
    <submittedName>
        <fullName evidence="15">Putative L,D-transpeptidase YcfS</fullName>
        <ecNumber evidence="15">2.-.-.-</ecNumber>
    </submittedName>
</protein>
<dbReference type="Pfam" id="PF03734">
    <property type="entry name" value="YkuD"/>
    <property type="match status" value="1"/>
</dbReference>
<name>A0A109Q9J1_9GAMM</name>
<dbReference type="GO" id="GO:0005576">
    <property type="term" value="C:extracellular region"/>
    <property type="evidence" value="ECO:0007669"/>
    <property type="project" value="TreeGrafter"/>
</dbReference>
<comment type="pathway">
    <text evidence="2 13">Cell wall biogenesis; peptidoglycan biosynthesis.</text>
</comment>
<keyword evidence="7" id="KW-0574">Periplasm</keyword>
<evidence type="ECO:0000256" key="6">
    <source>
        <dbReference type="ARBA" id="ARBA00022729"/>
    </source>
</evidence>
<dbReference type="GO" id="GO:0071972">
    <property type="term" value="F:peptidoglycan L,D-transpeptidase activity"/>
    <property type="evidence" value="ECO:0007669"/>
    <property type="project" value="TreeGrafter"/>
</dbReference>
<proteinExistence type="inferred from homology"/>
<keyword evidence="6" id="KW-0732">Signal</keyword>
<evidence type="ECO:0000256" key="11">
    <source>
        <dbReference type="ARBA" id="ARBA00023316"/>
    </source>
</evidence>
<dbReference type="GO" id="GO:0071555">
    <property type="term" value="P:cell wall organization"/>
    <property type="evidence" value="ECO:0007669"/>
    <property type="project" value="UniProtKB-UniRule"/>
</dbReference>
<dbReference type="EC" id="2.-.-.-" evidence="15"/>
<dbReference type="InterPro" id="IPR038063">
    <property type="entry name" value="Transpep_catalytic_dom"/>
</dbReference>
<dbReference type="InterPro" id="IPR041597">
    <property type="entry name" value="Ldt_C"/>
</dbReference>
<comment type="subcellular location">
    <subcellularLocation>
        <location evidence="1">Periplasm</location>
    </subcellularLocation>
</comment>
<dbReference type="STRING" id="634113.AUT07_00088"/>
<organism evidence="15 16">
    <name type="scientific">Candidatus Arsenophonus lipoptenae</name>
    <dbReference type="NCBI Taxonomy" id="634113"/>
    <lineage>
        <taxon>Bacteria</taxon>
        <taxon>Pseudomonadati</taxon>
        <taxon>Pseudomonadota</taxon>
        <taxon>Gammaproteobacteria</taxon>
        <taxon>Enterobacterales</taxon>
        <taxon>Morganellaceae</taxon>
        <taxon>Arsenophonus</taxon>
    </lineage>
</organism>
<evidence type="ECO:0000256" key="13">
    <source>
        <dbReference type="PROSITE-ProRule" id="PRU01373"/>
    </source>
</evidence>
<dbReference type="OrthoDB" id="9787225at2"/>
<evidence type="ECO:0000256" key="9">
    <source>
        <dbReference type="ARBA" id="ARBA00022960"/>
    </source>
</evidence>
<dbReference type="CDD" id="cd16913">
    <property type="entry name" value="YkuD_like"/>
    <property type="match status" value="1"/>
</dbReference>
<evidence type="ECO:0000259" key="14">
    <source>
        <dbReference type="PROSITE" id="PS52029"/>
    </source>
</evidence>
<keyword evidence="9 13" id="KW-0133">Cell shape</keyword>
<dbReference type="PANTHER" id="PTHR30582:SF24">
    <property type="entry name" value="L,D-TRANSPEPTIDASE ERFK_SRFK-RELATED"/>
    <property type="match status" value="1"/>
</dbReference>
<feature type="domain" description="L,D-TPase catalytic" evidence="14">
    <location>
        <begin position="96"/>
        <end position="234"/>
    </location>
</feature>
<dbReference type="KEGG" id="asy:AUT07_00088"/>
<keyword evidence="4" id="KW-0328">Glycosyltransferase</keyword>
<reference evidence="15 16" key="1">
    <citation type="submission" date="2016-01" db="EMBL/GenBank/DDBJ databases">
        <title>Genome sequence of Ca. Arsenophonus lipopteni, the exclusive symbiont of a blood sucking fly Lipoptena cervi (Diptera: Hippoboscidae).</title>
        <authorList>
            <person name="Novakova E."/>
            <person name="Hypsa V."/>
            <person name="Nguyen P."/>
            <person name="Husnik F."/>
            <person name="Darby A.C."/>
        </authorList>
    </citation>
    <scope>NUCLEOTIDE SEQUENCE [LARGE SCALE GENOMIC DNA]</scope>
    <source>
        <strain evidence="15 16">CB</strain>
    </source>
</reference>
<dbReference type="GO" id="GO:0018104">
    <property type="term" value="P:peptidoglycan-protein cross-linking"/>
    <property type="evidence" value="ECO:0007669"/>
    <property type="project" value="TreeGrafter"/>
</dbReference>
<dbReference type="PATRIC" id="fig|634113.3.peg.86"/>
<evidence type="ECO:0000256" key="10">
    <source>
        <dbReference type="ARBA" id="ARBA00022984"/>
    </source>
</evidence>
<comment type="pathway">
    <text evidence="12">Glycan biosynthesis.</text>
</comment>
<dbReference type="EMBL" id="CP013920">
    <property type="protein sequence ID" value="AMA64681.1"/>
    <property type="molecule type" value="Genomic_DNA"/>
</dbReference>
<evidence type="ECO:0000313" key="16">
    <source>
        <dbReference type="Proteomes" id="UP000069926"/>
    </source>
</evidence>
<accession>A0A109Q9J1</accession>
<dbReference type="AlphaFoldDB" id="A0A109Q9J1"/>
<evidence type="ECO:0000256" key="3">
    <source>
        <dbReference type="ARBA" id="ARBA00005992"/>
    </source>
</evidence>
<dbReference type="GO" id="GO:0008360">
    <property type="term" value="P:regulation of cell shape"/>
    <property type="evidence" value="ECO:0007669"/>
    <property type="project" value="UniProtKB-UniRule"/>
</dbReference>
<dbReference type="Proteomes" id="UP000069926">
    <property type="component" value="Chromosome"/>
</dbReference>
<evidence type="ECO:0000256" key="7">
    <source>
        <dbReference type="ARBA" id="ARBA00022764"/>
    </source>
</evidence>
<evidence type="ECO:0000256" key="1">
    <source>
        <dbReference type="ARBA" id="ARBA00004418"/>
    </source>
</evidence>
<dbReference type="PANTHER" id="PTHR30582">
    <property type="entry name" value="L,D-TRANSPEPTIDASE"/>
    <property type="match status" value="1"/>
</dbReference>
<dbReference type="PROSITE" id="PS52029">
    <property type="entry name" value="LD_TPASE"/>
    <property type="match status" value="1"/>
</dbReference>
<feature type="active site" description="Proton donor/acceptor" evidence="13">
    <location>
        <position position="194"/>
    </location>
</feature>
<keyword evidence="16" id="KW-1185">Reference proteome</keyword>
<dbReference type="SUPFAM" id="SSF141523">
    <property type="entry name" value="L,D-transpeptidase catalytic domain-like"/>
    <property type="match status" value="1"/>
</dbReference>
<dbReference type="GO" id="GO:0042597">
    <property type="term" value="C:periplasmic space"/>
    <property type="evidence" value="ECO:0007669"/>
    <property type="project" value="UniProtKB-SubCell"/>
</dbReference>
<dbReference type="InterPro" id="IPR005490">
    <property type="entry name" value="LD_TPept_cat_dom"/>
</dbReference>
<evidence type="ECO:0000313" key="15">
    <source>
        <dbReference type="EMBL" id="AMA64681.1"/>
    </source>
</evidence>
<keyword evidence="8" id="KW-0378">Hydrolase</keyword>
<dbReference type="Gene3D" id="2.40.440.10">
    <property type="entry name" value="L,D-transpeptidase catalytic domain-like"/>
    <property type="match status" value="1"/>
</dbReference>
<dbReference type="GO" id="GO:0016757">
    <property type="term" value="F:glycosyltransferase activity"/>
    <property type="evidence" value="ECO:0007669"/>
    <property type="project" value="UniProtKB-KW"/>
</dbReference>
<dbReference type="UniPathway" id="UPA00219"/>
<keyword evidence="10 13" id="KW-0573">Peptidoglycan synthesis</keyword>
<evidence type="ECO:0000256" key="2">
    <source>
        <dbReference type="ARBA" id="ARBA00004752"/>
    </source>
</evidence>
<comment type="similarity">
    <text evidence="3">Belongs to the YkuD family.</text>
</comment>